<gene>
    <name evidence="20" type="primary">DNMBP</name>
</gene>
<dbReference type="SMART" id="SM00325">
    <property type="entry name" value="RhoGEF"/>
    <property type="match status" value="1"/>
</dbReference>
<feature type="compositionally biased region" description="Acidic residues" evidence="16">
    <location>
        <begin position="233"/>
        <end position="247"/>
    </location>
</feature>
<dbReference type="FunFam" id="1.20.900.10:FF:000023">
    <property type="entry name" value="dynamin-binding protein isoform X2"/>
    <property type="match status" value="1"/>
</dbReference>
<keyword evidence="7" id="KW-0344">Guanine-nucleotide releasing factor</keyword>
<sequence>MEAGSVVRALFEFLPSVSEELPLFAGDVIEVLSVVDEFWLLGNKDGVTGQFPSSFVECVTIPSCRPGDELHVCINHFSSAEPGNLPLKRGDVVVCEGRGDSVWLRGRNESGVRGLFPSSCVKELHLSGRSRQLQAAQAAQASDLPPHALGVARALMGLHAQLDEELDFREGDLITIVGLPEPGWFLGELEGRSGIFPEGFVELLAPLRSLDEAPDTEDGEGQYKFYRTSERQIEEDEEEEEEIEMRDEDLGKGRTEEQEEEKGGIYGVALYEFRAMEPGELDFDVGDRIRITNTLEDGWLEGVVHGRQGVFPHRFVKMDKPEPIFIMNSKTMSKETIETEAVYGSGNQDNETQTSQNWVPHEDHTVWDLDYFERREESSRKRPEDLSNASSNVGPGTRPCPPRPQPLDRAPRPRPPPPTMGPNQAARRPLQRTSSPTPSRPQLPPRPSLQALTLSKRHSLSRSVGHPERPSSPRTSIILNHITQKQSREHVQHDHHVARDSSGSRSPFKRGSFAFSSSGRPREKTKKLNHHASVSDVDLLMGLHSGVWSKPQSQPLYSQPRPQEHDSNGFLSSSNTLDTLSSSAGELETKLSQQLLEFERSLTGGGGRDEDVSNGWRAHISRHFSILDYNSESDIMRGSSQSPVDHLLLPTGSASSPSSPSGSACSTMERRKTLRPPPPRPRVFRPQGAPPPPSVVRLVAQPIKPSRPAPKPPCTQALSLDSGPRAAGPPPSRLFFTPEEEERQAEEEAATVHLRNLTEQEREMEREQEQYELLLRLQEVERDIEAYNRTVQELTAMLEEVEDDTARQQAMENLEFCSYTLETLSLEHQQLQEMTLLSTQSQSVDSEAPVSSVVSNEDPEQRLLEKRTKVIEELLQTETDYIRDLLMCDENIIQPLKNKQLQNVIDFDGLFGNISSVMHLSSRLCSSLIDSDSSGKVFLDFKGELEEVYKIYCQNHDDAISLLEAYEKDESIQKHILECLEKLRAIYREWGKTNYINLGSFLIKPVQRVMRYPLLLTELLNATPESHHDRQQLAQAVQAVKEINVNINEYKRRKDLVVKYRKGDEDSLIDKISKLSMHSIIKKSNRVSSHLKHLTGISPQIKDEAFDEADKRFRLQERLIKSFIRDISLYLQHIRESASVKVLAAISFCDIYNERHHPDPEQFQRAHRCISDKQFTEFKERTETLVITPLNQLLSMFAGPYKLIQKRFDKLLDYDNCKERSERLRDKRTQDELQAARNNYEALNAQLLDELPKFHRAAEELFTGCVHAFAQAQRDFVRLMLGELQPLLQLSSIEGNLVAQFQEEHSRVLQLLQTFSFFPESLPSLRKPFERKTLEKQTSRKQIPGPPSAALQTDEQRTGLLAQYGPEKLYQAVRNFNAAQDLDVSVMEGDVVGVIKQQDPMGSQNRWLIDNGVTKGFVYSSFLKPYNPRRSQSDVSIESQSSNESGYGGSSPVFSRQNSNSTLTFNHDVSTVSFSTGPPPNHTQPRPSQDSTLSQRIPRQDSPSLRESPPDTASRHAANHKDYLSDGPYRISTNHRDSVDSSQSARSNHREHSDSSETDSSSSNRFSSRSENSHRLNQTQMAYATQQRRNGDGALRRSQYPAEEITEPVQEPEAEPDGHQIYYALYPFKARCTNELSISANQRVRILEFQDMNGNREWWLGEAGGRRGYVPSNYIRKTEYT</sequence>
<dbReference type="RefSeq" id="XP_028845205.1">
    <property type="nucleotide sequence ID" value="XM_028989372.1"/>
</dbReference>
<feature type="region of interest" description="Disordered" evidence="16">
    <location>
        <begin position="229"/>
        <end position="261"/>
    </location>
</feature>
<feature type="domain" description="BAR" evidence="19">
    <location>
        <begin position="1091"/>
        <end position="1297"/>
    </location>
</feature>
<dbReference type="GO" id="GO:0035556">
    <property type="term" value="P:intracellular signal transduction"/>
    <property type="evidence" value="ECO:0007669"/>
    <property type="project" value="InterPro"/>
</dbReference>
<dbReference type="InterPro" id="IPR001331">
    <property type="entry name" value="GDS_CDC24_CS"/>
</dbReference>
<evidence type="ECO:0000256" key="7">
    <source>
        <dbReference type="ARBA" id="ARBA00022658"/>
    </source>
</evidence>
<feature type="domain" description="SH3" evidence="17">
    <location>
        <begin position="1617"/>
        <end position="1680"/>
    </location>
</feature>
<feature type="compositionally biased region" description="Polar residues" evidence="16">
    <location>
        <begin position="1575"/>
        <end position="1588"/>
    </location>
</feature>
<feature type="domain" description="SH3" evidence="17">
    <location>
        <begin position="66"/>
        <end position="126"/>
    </location>
</feature>
<feature type="compositionally biased region" description="Basic and acidic residues" evidence="16">
    <location>
        <begin position="486"/>
        <end position="499"/>
    </location>
</feature>
<evidence type="ECO:0000259" key="19">
    <source>
        <dbReference type="PROSITE" id="PS51021"/>
    </source>
</evidence>
<dbReference type="Pfam" id="PF07653">
    <property type="entry name" value="SH3_2"/>
    <property type="match status" value="1"/>
</dbReference>
<keyword evidence="6" id="KW-0963">Cytoplasm</keyword>
<evidence type="ECO:0000256" key="11">
    <source>
        <dbReference type="ARBA" id="ARBA00023054"/>
    </source>
</evidence>
<dbReference type="PRINTS" id="PR00499">
    <property type="entry name" value="P67PHOX"/>
</dbReference>
<keyword evidence="10" id="KW-0333">Golgi apparatus</keyword>
<feature type="domain" description="SH3" evidence="17">
    <location>
        <begin position="1365"/>
        <end position="1428"/>
    </location>
</feature>
<dbReference type="InterPro" id="IPR051492">
    <property type="entry name" value="Dynamin-Rho_GEF"/>
</dbReference>
<feature type="compositionally biased region" description="Pro residues" evidence="16">
    <location>
        <begin position="438"/>
        <end position="447"/>
    </location>
</feature>
<dbReference type="SUPFAM" id="SSF48065">
    <property type="entry name" value="DBL homology domain (DH-domain)"/>
    <property type="match status" value="1"/>
</dbReference>
<dbReference type="GeneID" id="114795759"/>
<evidence type="ECO:0000256" key="4">
    <source>
        <dbReference type="ARBA" id="ARBA00018186"/>
    </source>
</evidence>
<dbReference type="GO" id="GO:0070161">
    <property type="term" value="C:anchoring junction"/>
    <property type="evidence" value="ECO:0007669"/>
    <property type="project" value="UniProtKB-SubCell"/>
</dbReference>
<dbReference type="PROSITE" id="PS50002">
    <property type="entry name" value="SH3"/>
    <property type="match status" value="6"/>
</dbReference>
<dbReference type="FunFam" id="2.30.30.40:FF:000120">
    <property type="entry name" value="dynamin-binding protein isoform X1"/>
    <property type="match status" value="1"/>
</dbReference>
<evidence type="ECO:0000256" key="6">
    <source>
        <dbReference type="ARBA" id="ARBA00022490"/>
    </source>
</evidence>
<dbReference type="FunFam" id="2.30.30.40:FF:000160">
    <property type="entry name" value="dynamin-binding protein isoform X1"/>
    <property type="match status" value="1"/>
</dbReference>
<feature type="compositionally biased region" description="Acidic residues" evidence="16">
    <location>
        <begin position="738"/>
        <end position="749"/>
    </location>
</feature>
<reference evidence="20 21" key="1">
    <citation type="submission" date="2020-06" db="EMBL/GenBank/DDBJ databases">
        <authorList>
            <consortium name="Wellcome Sanger Institute Data Sharing"/>
        </authorList>
    </citation>
    <scope>NUCLEOTIDE SEQUENCE [LARGE SCALE GENOMIC DNA]</scope>
</reference>
<evidence type="ECO:0000256" key="2">
    <source>
        <dbReference type="ARBA" id="ARBA00004282"/>
    </source>
</evidence>
<dbReference type="PROSITE" id="PS50010">
    <property type="entry name" value="DH_2"/>
    <property type="match status" value="1"/>
</dbReference>
<evidence type="ECO:0000313" key="21">
    <source>
        <dbReference type="Proteomes" id="UP000694580"/>
    </source>
</evidence>
<protein>
    <recommendedName>
        <fullName evidence="4">Dynamin-binding protein</fullName>
    </recommendedName>
    <alternativeName>
        <fullName evidence="13">Scaffold protein Tuba</fullName>
    </alternativeName>
</protein>
<feature type="domain" description="SH3" evidence="17">
    <location>
        <begin position="262"/>
        <end position="321"/>
    </location>
</feature>
<reference evidence="20" key="3">
    <citation type="submission" date="2025-09" db="UniProtKB">
        <authorList>
            <consortium name="Ensembl"/>
        </authorList>
    </citation>
    <scope>IDENTIFICATION</scope>
</reference>
<dbReference type="GO" id="GO:0005856">
    <property type="term" value="C:cytoskeleton"/>
    <property type="evidence" value="ECO:0007669"/>
    <property type="project" value="UniProtKB-SubCell"/>
</dbReference>
<name>A0AAY4DBN8_9TELE</name>
<dbReference type="InterPro" id="IPR035819">
    <property type="entry name" value="DNMBP_SH3_N3"/>
</dbReference>
<evidence type="ECO:0000256" key="14">
    <source>
        <dbReference type="ARBA" id="ARBA00034103"/>
    </source>
</evidence>
<keyword evidence="8" id="KW-0965">Cell junction</keyword>
<feature type="domain" description="SH3" evidence="17">
    <location>
        <begin position="2"/>
        <end position="61"/>
    </location>
</feature>
<feature type="compositionally biased region" description="Polar residues" evidence="16">
    <location>
        <begin position="1483"/>
        <end position="1505"/>
    </location>
</feature>
<dbReference type="Gene3D" id="1.20.1270.60">
    <property type="entry name" value="Arfaptin homology (AH) domain/BAR domain"/>
    <property type="match status" value="1"/>
</dbReference>
<dbReference type="SMART" id="SM00326">
    <property type="entry name" value="SH3"/>
    <property type="match status" value="6"/>
</dbReference>
<dbReference type="CDD" id="cd12141">
    <property type="entry name" value="SH3_DNMBP_C2"/>
    <property type="match status" value="1"/>
</dbReference>
<reference evidence="20" key="2">
    <citation type="submission" date="2025-08" db="UniProtKB">
        <authorList>
            <consortium name="Ensembl"/>
        </authorList>
    </citation>
    <scope>IDENTIFICATION</scope>
</reference>
<dbReference type="Proteomes" id="UP000694580">
    <property type="component" value="Chromosome 8"/>
</dbReference>
<dbReference type="GO" id="GO:0060271">
    <property type="term" value="P:cilium assembly"/>
    <property type="evidence" value="ECO:0007669"/>
    <property type="project" value="TreeGrafter"/>
</dbReference>
<feature type="compositionally biased region" description="Low complexity" evidence="16">
    <location>
        <begin position="652"/>
        <end position="664"/>
    </location>
</feature>
<dbReference type="SUPFAM" id="SSF50044">
    <property type="entry name" value="SH3-domain"/>
    <property type="match status" value="6"/>
</dbReference>
<feature type="region of interest" description="Disordered" evidence="16">
    <location>
        <begin position="551"/>
        <end position="586"/>
    </location>
</feature>
<keyword evidence="5 15" id="KW-0728">SH3 domain</keyword>
<comment type="subcellular location">
    <subcellularLocation>
        <location evidence="2">Cell junction</location>
    </subcellularLocation>
    <subcellularLocation>
        <location evidence="1">Cytoplasm</location>
        <location evidence="1">Cytoskeleton</location>
    </subcellularLocation>
    <subcellularLocation>
        <location evidence="3">Golgi apparatus</location>
        <location evidence="3">Golgi stack</location>
    </subcellularLocation>
    <subcellularLocation>
        <location evidence="14">Synapse</location>
    </subcellularLocation>
</comment>
<evidence type="ECO:0000313" key="20">
    <source>
        <dbReference type="Ensembl" id="ENSDCDP00010042589.1"/>
    </source>
</evidence>
<dbReference type="InterPro" id="IPR000219">
    <property type="entry name" value="DH_dom"/>
</dbReference>
<dbReference type="CDD" id="cd11794">
    <property type="entry name" value="SH3_DNMBP_N1"/>
    <property type="match status" value="1"/>
</dbReference>
<dbReference type="FunFam" id="2.30.30.40:FF:000066">
    <property type="entry name" value="dynamin-binding protein isoform X1"/>
    <property type="match status" value="1"/>
</dbReference>
<evidence type="ECO:0000256" key="16">
    <source>
        <dbReference type="SAM" id="MobiDB-lite"/>
    </source>
</evidence>
<evidence type="ECO:0000256" key="12">
    <source>
        <dbReference type="ARBA" id="ARBA00023212"/>
    </source>
</evidence>
<feature type="compositionally biased region" description="Polar residues" evidence="16">
    <location>
        <begin position="1452"/>
        <end position="1476"/>
    </location>
</feature>
<feature type="compositionally biased region" description="Low complexity" evidence="16">
    <location>
        <begin position="1433"/>
        <end position="1445"/>
    </location>
</feature>
<feature type="compositionally biased region" description="Polar residues" evidence="16">
    <location>
        <begin position="472"/>
        <end position="485"/>
    </location>
</feature>
<dbReference type="FunFam" id="2.30.30.40:FF:000138">
    <property type="entry name" value="dynamin-binding protein isoform X1"/>
    <property type="match status" value="1"/>
</dbReference>
<evidence type="ECO:0000256" key="9">
    <source>
        <dbReference type="ARBA" id="ARBA00023018"/>
    </source>
</evidence>
<feature type="domain" description="DH" evidence="18">
    <location>
        <begin position="866"/>
        <end position="1050"/>
    </location>
</feature>
<evidence type="ECO:0000256" key="10">
    <source>
        <dbReference type="ARBA" id="ARBA00023034"/>
    </source>
</evidence>
<proteinExistence type="predicted"/>
<dbReference type="InterPro" id="IPR036028">
    <property type="entry name" value="SH3-like_dom_sf"/>
</dbReference>
<dbReference type="GO" id="GO:0005085">
    <property type="term" value="F:guanyl-nucleotide exchange factor activity"/>
    <property type="evidence" value="ECO:0007669"/>
    <property type="project" value="UniProtKB-KW"/>
</dbReference>
<evidence type="ECO:0000256" key="5">
    <source>
        <dbReference type="ARBA" id="ARBA00022443"/>
    </source>
</evidence>
<dbReference type="InterPro" id="IPR027267">
    <property type="entry name" value="AH/BAR_dom_sf"/>
</dbReference>
<dbReference type="Gene3D" id="2.30.30.40">
    <property type="entry name" value="SH3 Domains"/>
    <property type="match status" value="6"/>
</dbReference>
<dbReference type="PROSITE" id="PS51021">
    <property type="entry name" value="BAR"/>
    <property type="match status" value="1"/>
</dbReference>
<feature type="region of interest" description="Disordered" evidence="16">
    <location>
        <begin position="1428"/>
        <end position="1597"/>
    </location>
</feature>
<feature type="compositionally biased region" description="Polar residues" evidence="16">
    <location>
        <begin position="551"/>
        <end position="561"/>
    </location>
</feature>
<evidence type="ECO:0000259" key="18">
    <source>
        <dbReference type="PROSITE" id="PS50010"/>
    </source>
</evidence>
<dbReference type="InterPro" id="IPR004148">
    <property type="entry name" value="BAR_dom"/>
</dbReference>
<dbReference type="Pfam" id="PF00018">
    <property type="entry name" value="SH3_1"/>
    <property type="match status" value="1"/>
</dbReference>
<keyword evidence="12" id="KW-0206">Cytoskeleton</keyword>
<dbReference type="InterPro" id="IPR001452">
    <property type="entry name" value="SH3_domain"/>
</dbReference>
<dbReference type="CDD" id="cd11798">
    <property type="entry name" value="SH3_DNMBP_C1"/>
    <property type="match status" value="1"/>
</dbReference>
<dbReference type="InterPro" id="IPR035817">
    <property type="entry name" value="DNMBP_SH3_N1"/>
</dbReference>
<dbReference type="PANTHER" id="PTHR22834:SF19">
    <property type="entry name" value="DYNAMIN-BINDING PROTEIN"/>
    <property type="match status" value="1"/>
</dbReference>
<dbReference type="Pfam" id="PF00621">
    <property type="entry name" value="RhoGEF"/>
    <property type="match status" value="1"/>
</dbReference>
<feature type="region of interest" description="Disordered" evidence="16">
    <location>
        <begin position="377"/>
        <end position="531"/>
    </location>
</feature>
<keyword evidence="21" id="KW-1185">Reference proteome</keyword>
<feature type="compositionally biased region" description="Low complexity" evidence="16">
    <location>
        <begin position="1558"/>
        <end position="1570"/>
    </location>
</feature>
<dbReference type="GO" id="GO:0005795">
    <property type="term" value="C:Golgi stack"/>
    <property type="evidence" value="ECO:0007669"/>
    <property type="project" value="UniProtKB-SubCell"/>
</dbReference>
<accession>A0AAY4DBN8</accession>
<dbReference type="Pfam" id="PF14604">
    <property type="entry name" value="SH3_9"/>
    <property type="match status" value="3"/>
</dbReference>
<feature type="region of interest" description="Disordered" evidence="16">
    <location>
        <begin position="636"/>
        <end position="749"/>
    </location>
</feature>
<dbReference type="InterPro" id="IPR035899">
    <property type="entry name" value="DBL_dom_sf"/>
</dbReference>
<evidence type="ECO:0000256" key="13">
    <source>
        <dbReference type="ARBA" id="ARBA00032587"/>
    </source>
</evidence>
<evidence type="ECO:0000259" key="17">
    <source>
        <dbReference type="PROSITE" id="PS50002"/>
    </source>
</evidence>
<dbReference type="FunFam" id="2.30.30.40:FF:000084">
    <property type="entry name" value="dynamin-binding protein isoform X1"/>
    <property type="match status" value="1"/>
</dbReference>
<keyword evidence="11" id="KW-0175">Coiled coil</keyword>
<dbReference type="PROSITE" id="PS00741">
    <property type="entry name" value="DH_1"/>
    <property type="match status" value="1"/>
</dbReference>
<dbReference type="Pfam" id="PF03114">
    <property type="entry name" value="BAR"/>
    <property type="match status" value="1"/>
</dbReference>
<dbReference type="SMART" id="SM00721">
    <property type="entry name" value="BAR"/>
    <property type="match status" value="1"/>
</dbReference>
<dbReference type="InterPro" id="IPR035820">
    <property type="entry name" value="DNMBP_SH3_C1"/>
</dbReference>
<evidence type="ECO:0000256" key="8">
    <source>
        <dbReference type="ARBA" id="ARBA00022949"/>
    </source>
</evidence>
<evidence type="ECO:0000256" key="1">
    <source>
        <dbReference type="ARBA" id="ARBA00004245"/>
    </source>
</evidence>
<evidence type="ECO:0000256" key="3">
    <source>
        <dbReference type="ARBA" id="ARBA00004348"/>
    </source>
</evidence>
<dbReference type="SUPFAM" id="SSF103657">
    <property type="entry name" value="BAR/IMD domain-like"/>
    <property type="match status" value="1"/>
</dbReference>
<feature type="compositionally biased region" description="Low complexity" evidence="16">
    <location>
        <begin position="571"/>
        <end position="583"/>
    </location>
</feature>
<dbReference type="PANTHER" id="PTHR22834">
    <property type="entry name" value="NUCLEAR FUSION PROTEIN FUS2"/>
    <property type="match status" value="1"/>
</dbReference>
<organism evidence="20 21">
    <name type="scientific">Denticeps clupeoides</name>
    <name type="common">denticle herring</name>
    <dbReference type="NCBI Taxonomy" id="299321"/>
    <lineage>
        <taxon>Eukaryota</taxon>
        <taxon>Metazoa</taxon>
        <taxon>Chordata</taxon>
        <taxon>Craniata</taxon>
        <taxon>Vertebrata</taxon>
        <taxon>Euteleostomi</taxon>
        <taxon>Actinopterygii</taxon>
        <taxon>Neopterygii</taxon>
        <taxon>Teleostei</taxon>
        <taxon>Clupei</taxon>
        <taxon>Clupeiformes</taxon>
        <taxon>Denticipitoidei</taxon>
        <taxon>Denticipitidae</taxon>
        <taxon>Denticeps</taxon>
    </lineage>
</organism>
<dbReference type="CDD" id="cd07589">
    <property type="entry name" value="BAR_DNMBP"/>
    <property type="match status" value="1"/>
</dbReference>
<feature type="compositionally biased region" description="Low complexity" evidence="16">
    <location>
        <begin position="427"/>
        <end position="437"/>
    </location>
</feature>
<dbReference type="Ensembl" id="ENSDCDT00010052630.1">
    <property type="protein sequence ID" value="ENSDCDP00010042589.1"/>
    <property type="gene ID" value="ENSDCDG00010026546.1"/>
</dbReference>
<dbReference type="GO" id="GO:0045202">
    <property type="term" value="C:synapse"/>
    <property type="evidence" value="ECO:0007669"/>
    <property type="project" value="UniProtKB-SubCell"/>
</dbReference>
<dbReference type="FunFam" id="1.20.1270.60:FF:000027">
    <property type="entry name" value="dynamin-binding protein isoform X1"/>
    <property type="match status" value="1"/>
</dbReference>
<dbReference type="Gene3D" id="1.20.900.10">
    <property type="entry name" value="Dbl homology (DH) domain"/>
    <property type="match status" value="1"/>
</dbReference>
<evidence type="ECO:0000256" key="15">
    <source>
        <dbReference type="PROSITE-ProRule" id="PRU00192"/>
    </source>
</evidence>
<dbReference type="CDD" id="cd11796">
    <property type="entry name" value="SH3_DNMBP_N3"/>
    <property type="match status" value="1"/>
</dbReference>
<dbReference type="GeneTree" id="ENSGT00950000183088"/>
<feature type="domain" description="SH3" evidence="17">
    <location>
        <begin position="147"/>
        <end position="206"/>
    </location>
</feature>
<keyword evidence="9" id="KW-0770">Synapse</keyword>
<feature type="region of interest" description="Disordered" evidence="16">
    <location>
        <begin position="1333"/>
        <end position="1355"/>
    </location>
</feature>
<dbReference type="CDD" id="cd00160">
    <property type="entry name" value="RhoGEF"/>
    <property type="match status" value="1"/>
</dbReference>